<accession>A0A6A6TBF9</accession>
<dbReference type="InterPro" id="IPR036928">
    <property type="entry name" value="AS_sf"/>
</dbReference>
<dbReference type="AlphaFoldDB" id="A0A6A6TBF9"/>
<evidence type="ECO:0000313" key="3">
    <source>
        <dbReference type="EMBL" id="KAF2656972.1"/>
    </source>
</evidence>
<evidence type="ECO:0000313" key="4">
    <source>
        <dbReference type="Proteomes" id="UP000799324"/>
    </source>
</evidence>
<dbReference type="SUPFAM" id="SSF75304">
    <property type="entry name" value="Amidase signature (AS) enzymes"/>
    <property type="match status" value="1"/>
</dbReference>
<gene>
    <name evidence="3" type="ORF">K491DRAFT_743496</name>
</gene>
<dbReference type="OrthoDB" id="1879366at2759"/>
<evidence type="ECO:0000256" key="1">
    <source>
        <dbReference type="ARBA" id="ARBA00009199"/>
    </source>
</evidence>
<evidence type="ECO:0000259" key="2">
    <source>
        <dbReference type="Pfam" id="PF01425"/>
    </source>
</evidence>
<dbReference type="Pfam" id="PF01425">
    <property type="entry name" value="Amidase"/>
    <property type="match status" value="1"/>
</dbReference>
<reference evidence="3" key="1">
    <citation type="journal article" date="2020" name="Stud. Mycol.">
        <title>101 Dothideomycetes genomes: a test case for predicting lifestyles and emergence of pathogens.</title>
        <authorList>
            <person name="Haridas S."/>
            <person name="Albert R."/>
            <person name="Binder M."/>
            <person name="Bloem J."/>
            <person name="Labutti K."/>
            <person name="Salamov A."/>
            <person name="Andreopoulos B."/>
            <person name="Baker S."/>
            <person name="Barry K."/>
            <person name="Bills G."/>
            <person name="Bluhm B."/>
            <person name="Cannon C."/>
            <person name="Castanera R."/>
            <person name="Culley D."/>
            <person name="Daum C."/>
            <person name="Ezra D."/>
            <person name="Gonzalez J."/>
            <person name="Henrissat B."/>
            <person name="Kuo A."/>
            <person name="Liang C."/>
            <person name="Lipzen A."/>
            <person name="Lutzoni F."/>
            <person name="Magnuson J."/>
            <person name="Mondo S."/>
            <person name="Nolan M."/>
            <person name="Ohm R."/>
            <person name="Pangilinan J."/>
            <person name="Park H.-J."/>
            <person name="Ramirez L."/>
            <person name="Alfaro M."/>
            <person name="Sun H."/>
            <person name="Tritt A."/>
            <person name="Yoshinaga Y."/>
            <person name="Zwiers L.-H."/>
            <person name="Turgeon B."/>
            <person name="Goodwin S."/>
            <person name="Spatafora J."/>
            <person name="Crous P."/>
            <person name="Grigoriev I."/>
        </authorList>
    </citation>
    <scope>NUCLEOTIDE SEQUENCE</scope>
    <source>
        <strain evidence="3">CBS 122681</strain>
    </source>
</reference>
<feature type="domain" description="Amidase" evidence="2">
    <location>
        <begin position="90"/>
        <end position="524"/>
    </location>
</feature>
<dbReference type="GO" id="GO:0003824">
    <property type="term" value="F:catalytic activity"/>
    <property type="evidence" value="ECO:0007669"/>
    <property type="project" value="InterPro"/>
</dbReference>
<sequence>MSVFSVTPKEGNPVTSEVFDEVCHSLKVTVKDEEKEDYRKLLAVFHESAEELMRIPDFEPEADISRFPREGIHFPDKAANEYGAWAWKVRIRDQRPRKERGVLEGKTIVLKDNIAVKDVPMLLGTAFVKGYVPNVDATVVTRILEAGATIEGKAVCENLCHSATSHSAATGIVENPRAKGYSSGGSSSGCGVLVARGEVDMAIGADQGGSVRIPACNCGIVGFKPTFGLIPYTACGSNEPTNDHLGPMTRTVLENALLLEAIAGSDNIDDRGFAAPAPQDTPHYAETLQRRESPKDLGNIRIGIVTESLTGAALDPWVKDTFLRAAEGFRKLGATVAEVSVPMHKQGPAIWTGVSKVGGYLNKTTGAFGRRGHQMWDLNALMHPMKQENWEEAYVSKKSTKNIYLNGAYAATAFPHLLAKATNLSRKLRAAYDATLEDYDVLITPTLPYIATSHSPPDATPLEQIAKQVGLTSNTCQFNQTGHPALTMPIGLLEIQEGPLAGSGVKLPVGLQIVGKWWSEETVLRVAYAWELDNEWETLLRRDWAV</sequence>
<dbReference type="PANTHER" id="PTHR11895">
    <property type="entry name" value="TRANSAMIDASE"/>
    <property type="match status" value="1"/>
</dbReference>
<proteinExistence type="inferred from homology"/>
<keyword evidence="4" id="KW-1185">Reference proteome</keyword>
<dbReference type="EMBL" id="MU004330">
    <property type="protein sequence ID" value="KAF2656972.1"/>
    <property type="molecule type" value="Genomic_DNA"/>
</dbReference>
<dbReference type="InterPro" id="IPR020556">
    <property type="entry name" value="Amidase_CS"/>
</dbReference>
<organism evidence="3 4">
    <name type="scientific">Lophiostoma macrostomum CBS 122681</name>
    <dbReference type="NCBI Taxonomy" id="1314788"/>
    <lineage>
        <taxon>Eukaryota</taxon>
        <taxon>Fungi</taxon>
        <taxon>Dikarya</taxon>
        <taxon>Ascomycota</taxon>
        <taxon>Pezizomycotina</taxon>
        <taxon>Dothideomycetes</taxon>
        <taxon>Pleosporomycetidae</taxon>
        <taxon>Pleosporales</taxon>
        <taxon>Lophiostomataceae</taxon>
        <taxon>Lophiostoma</taxon>
    </lineage>
</organism>
<dbReference type="Proteomes" id="UP000799324">
    <property type="component" value="Unassembled WGS sequence"/>
</dbReference>
<dbReference type="InterPro" id="IPR023631">
    <property type="entry name" value="Amidase_dom"/>
</dbReference>
<dbReference type="PROSITE" id="PS00571">
    <property type="entry name" value="AMIDASES"/>
    <property type="match status" value="1"/>
</dbReference>
<comment type="similarity">
    <text evidence="1">Belongs to the amidase family.</text>
</comment>
<name>A0A6A6TBF9_9PLEO</name>
<dbReference type="PANTHER" id="PTHR11895:SF83">
    <property type="entry name" value="AMIDASE"/>
    <property type="match status" value="1"/>
</dbReference>
<protein>
    <submittedName>
        <fullName evidence="3">Amidase</fullName>
    </submittedName>
</protein>
<dbReference type="InterPro" id="IPR000120">
    <property type="entry name" value="Amidase"/>
</dbReference>
<dbReference type="Gene3D" id="3.90.1300.10">
    <property type="entry name" value="Amidase signature (AS) domain"/>
    <property type="match status" value="1"/>
</dbReference>